<accession>A0ABY4DQ82</accession>
<dbReference type="EMBL" id="CP091508">
    <property type="protein sequence ID" value="UOO81215.1"/>
    <property type="molecule type" value="Genomic_DNA"/>
</dbReference>
<keyword evidence="2" id="KW-0560">Oxidoreductase</keyword>
<dbReference type="SUPFAM" id="SSF54909">
    <property type="entry name" value="Dimeric alpha+beta barrel"/>
    <property type="match status" value="1"/>
</dbReference>
<organism evidence="2 3">
    <name type="scientific">Uruburuella testudinis</name>
    <dbReference type="NCBI Taxonomy" id="1282863"/>
    <lineage>
        <taxon>Bacteria</taxon>
        <taxon>Pseudomonadati</taxon>
        <taxon>Pseudomonadota</taxon>
        <taxon>Betaproteobacteria</taxon>
        <taxon>Neisseriales</taxon>
        <taxon>Neisseriaceae</taxon>
        <taxon>Uruburuella</taxon>
    </lineage>
</organism>
<feature type="domain" description="ABM" evidence="1">
    <location>
        <begin position="4"/>
        <end position="92"/>
    </location>
</feature>
<evidence type="ECO:0000259" key="1">
    <source>
        <dbReference type="PROSITE" id="PS51725"/>
    </source>
</evidence>
<dbReference type="PANTHER" id="PTHR33336:SF3">
    <property type="entry name" value="ABM DOMAIN-CONTAINING PROTEIN"/>
    <property type="match status" value="1"/>
</dbReference>
<dbReference type="RefSeq" id="WP_244784279.1">
    <property type="nucleotide sequence ID" value="NZ_CP091508.1"/>
</dbReference>
<dbReference type="InterPro" id="IPR007138">
    <property type="entry name" value="ABM_dom"/>
</dbReference>
<dbReference type="Gene3D" id="3.30.70.100">
    <property type="match status" value="1"/>
</dbReference>
<dbReference type="Proteomes" id="UP000829817">
    <property type="component" value="Chromosome"/>
</dbReference>
<sequence length="97" mass="10906">MSSIKIVATIVVKAGHRQELLEKFQQLVSASRREAGNISYDLHQDINQPDRLVFIENWQSQAAIDEHNASAHFQAFVNAIEGKTDSLEIILMQSISD</sequence>
<dbReference type="InterPro" id="IPR011008">
    <property type="entry name" value="Dimeric_a/b-barrel"/>
</dbReference>
<keyword evidence="3" id="KW-1185">Reference proteome</keyword>
<keyword evidence="2" id="KW-0503">Monooxygenase</keyword>
<dbReference type="PROSITE" id="PS51725">
    <property type="entry name" value="ABM"/>
    <property type="match status" value="1"/>
</dbReference>
<gene>
    <name evidence="2" type="ORF">LVJ83_09570</name>
</gene>
<proteinExistence type="predicted"/>
<reference evidence="2 3" key="1">
    <citation type="journal article" date="2022" name="Res Sq">
        <title>Evolution of multicellular longitudinally dividing oral cavity symbionts (Neisseriaceae).</title>
        <authorList>
            <person name="Nyongesa S."/>
            <person name="Weber P."/>
            <person name="Bernet E."/>
            <person name="Pullido F."/>
            <person name="Nieckarz M."/>
            <person name="Delaby M."/>
            <person name="Nieves C."/>
            <person name="Viehboeck T."/>
            <person name="Krause N."/>
            <person name="Rivera-Millot A."/>
            <person name="Nakamura A."/>
            <person name="Vischer N."/>
            <person name="VanNieuwenhze M."/>
            <person name="Brun Y."/>
            <person name="Cava F."/>
            <person name="Bulgheresi S."/>
            <person name="Veyrier F."/>
        </authorList>
    </citation>
    <scope>NUCLEOTIDE SEQUENCE [LARGE SCALE GENOMIC DNA]</scope>
    <source>
        <strain evidence="2 3">CCUG 63373m</strain>
    </source>
</reference>
<evidence type="ECO:0000313" key="2">
    <source>
        <dbReference type="EMBL" id="UOO81215.1"/>
    </source>
</evidence>
<dbReference type="InterPro" id="IPR050744">
    <property type="entry name" value="AI-2_Isomerase_LsrG"/>
</dbReference>
<protein>
    <submittedName>
        <fullName evidence="2">Antibiotic biosynthesis monooxygenase</fullName>
    </submittedName>
</protein>
<name>A0ABY4DQ82_9NEIS</name>
<evidence type="ECO:0000313" key="3">
    <source>
        <dbReference type="Proteomes" id="UP000829817"/>
    </source>
</evidence>
<dbReference type="Pfam" id="PF03992">
    <property type="entry name" value="ABM"/>
    <property type="match status" value="1"/>
</dbReference>
<dbReference type="GO" id="GO:0004497">
    <property type="term" value="F:monooxygenase activity"/>
    <property type="evidence" value="ECO:0007669"/>
    <property type="project" value="UniProtKB-KW"/>
</dbReference>
<dbReference type="PANTHER" id="PTHR33336">
    <property type="entry name" value="QUINOL MONOOXYGENASE YGIN-RELATED"/>
    <property type="match status" value="1"/>
</dbReference>